<sequence length="1170" mass="126806">MQRLRQRLSHESKAAETLNFEAMDTVESEEMRSKLLSRSYRIERAVALYTLAVVTAILIALIYYGSHKWINVMSDYRMDSLVFAHKDDPGQAWILSTLFSATLVTIALVLVFIAPAATGSGIPEVIGYLNGVAIPGLVSFKTLIVKILGTGLAVGSGLMCDPEGPTVHIGASLSVVLMREVGFLRTFIFKRQDAEEPHLSSVAALSSSMSFLSFTFSNSSQHPNQTSSLGKASTSSFADASSSAYAPTYGMNSYSVGRSATSSAPSTPSAANPADCEEPESNFRISFWHRMKRFLHLRRVHHRAPKADRENVFFAMVGACTGLAAAFHSPLAGVVFAIEEAMSFFHPRLIFRCFLAASVSYWTLLIIYSGGSINVSDLVLFGDDANCQSTFDIGDFVAYVILGVISGLLGAAYNRVYLYLTHLRHRFIGEYPLRRWLEAMGIVIITALLTVYVPHGETCEPMSNALSVFSHLNLCANETKIVSAFADVCVPLSVQYMLTDLADSDVLANNGTLCYPWAFISSIVDLSPMRQVLDVPITEELGIDYFSCYYEWGSLLQVTPDNALRNLLRRGTYNIFSMKVLAGYFGIAFLLTQLTAGLAIPASNVLPALLVGGSLGRFFGMFVNEYIKIPLGARLIDPGLTAVIGAGSFWAGIARITLTVTLIMMDVTQSPDALAGLLIAIIASVTIGNALSPSLYHALLHVGNIPFIEHEPPPEAATERVHDLMSKPVLVIPRLVRAKFLHRMLSACSHHGFPVVEDYRRNRGLPAPTTPTGGHEQTKLGGLRRHGKLVGLVLRYHLEVALHQVVADALRRKEAEQARRHPTSEYLRARHQFAKVHHPNLHITNSSLVAPMPTATSVTQLDLLEAEALRALRHFDEQASSHTVRRGIIAPLSLVPDVLIDLSTIMHRSPTTIMAGMPVAKAFSVFRQLGLRHLVVVDHSYHVVGILTRSHFVKHTPHTSTDPDTPVEKDMYQTQSRASAATTPTRVSQDLPSRASIPMTPLHRLSRHIPGLARPASVFTFNGDPDAADATAANTAAAAAASTANTAAVTIPDDTRINVDHPTTPRFSIGGAHSPASAGSANNLSAGSGLDHGLDAEDDALSSSSDSSDSSDTSDSDEGDEPEHDPTQSAQQRQLIYELSQEPATVSQSSDLPVLAMEPEDGPEAFETDV</sequence>
<evidence type="ECO:0000256" key="8">
    <source>
        <dbReference type="ARBA" id="ARBA00023136"/>
    </source>
</evidence>
<dbReference type="OrthoDB" id="428525at2759"/>
<evidence type="ECO:0000259" key="13">
    <source>
        <dbReference type="PROSITE" id="PS51371"/>
    </source>
</evidence>
<keyword evidence="15" id="KW-1185">Reference proteome</keyword>
<keyword evidence="4" id="KW-0677">Repeat</keyword>
<organism evidence="14 15">
    <name type="scientific">Capsaspora owczarzaki (strain ATCC 30864)</name>
    <dbReference type="NCBI Taxonomy" id="595528"/>
    <lineage>
        <taxon>Eukaryota</taxon>
        <taxon>Filasterea</taxon>
        <taxon>Capsaspora</taxon>
    </lineage>
</organism>
<dbReference type="SUPFAM" id="SSF81340">
    <property type="entry name" value="Clc chloride channel"/>
    <property type="match status" value="2"/>
</dbReference>
<dbReference type="EMBL" id="KE346360">
    <property type="protein sequence ID" value="KJE89695.1"/>
    <property type="molecule type" value="Genomic_DNA"/>
</dbReference>
<dbReference type="InParanoid" id="A0A0D2WIL7"/>
<dbReference type="PhylomeDB" id="A0A0D2WIL7"/>
<dbReference type="eggNOG" id="KOG0474">
    <property type="taxonomic scope" value="Eukaryota"/>
</dbReference>
<feature type="transmembrane region" description="Helical" evidence="11">
    <location>
        <begin position="580"/>
        <end position="600"/>
    </location>
</feature>
<proteinExistence type="inferred from homology"/>
<comment type="similarity">
    <text evidence="11">Belongs to the chloride channel (TC 2.A.49) family.</text>
</comment>
<evidence type="ECO:0000256" key="10">
    <source>
        <dbReference type="PROSITE-ProRule" id="PRU00703"/>
    </source>
</evidence>
<dbReference type="PANTHER" id="PTHR11689">
    <property type="entry name" value="CHLORIDE CHANNEL PROTEIN CLC FAMILY MEMBER"/>
    <property type="match status" value="1"/>
</dbReference>
<feature type="domain" description="CBS" evidence="13">
    <location>
        <begin position="906"/>
        <end position="963"/>
    </location>
</feature>
<evidence type="ECO:0000256" key="3">
    <source>
        <dbReference type="ARBA" id="ARBA00022692"/>
    </source>
</evidence>
<dbReference type="Gene3D" id="3.10.580.10">
    <property type="entry name" value="CBS-domain"/>
    <property type="match status" value="1"/>
</dbReference>
<evidence type="ECO:0000256" key="1">
    <source>
        <dbReference type="ARBA" id="ARBA00004141"/>
    </source>
</evidence>
<dbReference type="Pfam" id="PF00654">
    <property type="entry name" value="Voltage_CLC"/>
    <property type="match status" value="2"/>
</dbReference>
<keyword evidence="6 11" id="KW-0406">Ion transport</keyword>
<feature type="compositionally biased region" description="Low complexity" evidence="12">
    <location>
        <begin position="1068"/>
        <end position="1089"/>
    </location>
</feature>
<evidence type="ECO:0000256" key="12">
    <source>
        <dbReference type="SAM" id="MobiDB-lite"/>
    </source>
</evidence>
<dbReference type="InterPro" id="IPR046342">
    <property type="entry name" value="CBS_dom_sf"/>
</dbReference>
<feature type="transmembrane region" description="Helical" evidence="11">
    <location>
        <begin position="349"/>
        <end position="368"/>
    </location>
</feature>
<keyword evidence="2 11" id="KW-0813">Transport</keyword>
<evidence type="ECO:0000313" key="15">
    <source>
        <dbReference type="Proteomes" id="UP000008743"/>
    </source>
</evidence>
<feature type="transmembrane region" description="Helical" evidence="11">
    <location>
        <begin position="92"/>
        <end position="113"/>
    </location>
</feature>
<dbReference type="InterPro" id="IPR000644">
    <property type="entry name" value="CBS_dom"/>
</dbReference>
<dbReference type="STRING" id="595528.A0A0D2WIL7"/>
<feature type="compositionally biased region" description="Polar residues" evidence="12">
    <location>
        <begin position="1142"/>
        <end position="1151"/>
    </location>
</feature>
<dbReference type="PRINTS" id="PR00762">
    <property type="entry name" value="CLCHANNEL"/>
</dbReference>
<feature type="compositionally biased region" description="Acidic residues" evidence="12">
    <location>
        <begin position="1112"/>
        <end position="1123"/>
    </location>
</feature>
<dbReference type="Pfam" id="PF00571">
    <property type="entry name" value="CBS"/>
    <property type="match status" value="1"/>
</dbReference>
<evidence type="ECO:0000256" key="7">
    <source>
        <dbReference type="ARBA" id="ARBA00023122"/>
    </source>
</evidence>
<gene>
    <name evidence="14" type="ORF">CAOG_001129</name>
</gene>
<keyword evidence="5 11" id="KW-1133">Transmembrane helix</keyword>
<feature type="region of interest" description="Disordered" evidence="12">
    <location>
        <begin position="1053"/>
        <end position="1170"/>
    </location>
</feature>
<dbReference type="GO" id="GO:0005254">
    <property type="term" value="F:chloride channel activity"/>
    <property type="evidence" value="ECO:0007669"/>
    <property type="project" value="UniProtKB-UniRule"/>
</dbReference>
<feature type="transmembrane region" description="Helical" evidence="11">
    <location>
        <begin position="673"/>
        <end position="691"/>
    </location>
</feature>
<accession>A0A0D2WIL7</accession>
<evidence type="ECO:0000256" key="2">
    <source>
        <dbReference type="ARBA" id="ARBA00022448"/>
    </source>
</evidence>
<dbReference type="InterPro" id="IPR014743">
    <property type="entry name" value="Cl-channel_core"/>
</dbReference>
<dbReference type="Gene3D" id="1.10.3080.10">
    <property type="entry name" value="Clc chloride channel"/>
    <property type="match status" value="2"/>
</dbReference>
<evidence type="ECO:0000256" key="5">
    <source>
        <dbReference type="ARBA" id="ARBA00022989"/>
    </source>
</evidence>
<dbReference type="InterPro" id="IPR001807">
    <property type="entry name" value="ClC"/>
</dbReference>
<dbReference type="InterPro" id="IPR051280">
    <property type="entry name" value="Cl-channel/antiporter"/>
</dbReference>
<dbReference type="SMART" id="SM00116">
    <property type="entry name" value="CBS"/>
    <property type="match status" value="2"/>
</dbReference>
<protein>
    <recommendedName>
        <fullName evidence="11">Chloride channel protein</fullName>
    </recommendedName>
</protein>
<feature type="transmembrane region" description="Helical" evidence="11">
    <location>
        <begin position="312"/>
        <end position="337"/>
    </location>
</feature>
<name>A0A0D2WIL7_CAPO3</name>
<keyword evidence="7 10" id="KW-0129">CBS domain</keyword>
<evidence type="ECO:0000313" key="14">
    <source>
        <dbReference type="EMBL" id="KJE89695.1"/>
    </source>
</evidence>
<dbReference type="PANTHER" id="PTHR11689:SF136">
    <property type="entry name" value="H(+)_CL(-) EXCHANGE TRANSPORTER 7"/>
    <property type="match status" value="1"/>
</dbReference>
<comment type="subcellular location">
    <subcellularLocation>
        <location evidence="1 11">Membrane</location>
        <topology evidence="1 11">Multi-pass membrane protein</topology>
    </subcellularLocation>
</comment>
<feature type="compositionally biased region" description="Low complexity" evidence="12">
    <location>
        <begin position="1101"/>
        <end position="1111"/>
    </location>
</feature>
<evidence type="ECO:0000256" key="4">
    <source>
        <dbReference type="ARBA" id="ARBA00022737"/>
    </source>
</evidence>
<dbReference type="SUPFAM" id="SSF54631">
    <property type="entry name" value="CBS-domain pair"/>
    <property type="match status" value="1"/>
</dbReference>
<evidence type="ECO:0000256" key="9">
    <source>
        <dbReference type="ARBA" id="ARBA00023214"/>
    </source>
</evidence>
<dbReference type="Proteomes" id="UP000008743">
    <property type="component" value="Unassembled WGS sequence"/>
</dbReference>
<feature type="compositionally biased region" description="Acidic residues" evidence="12">
    <location>
        <begin position="1158"/>
        <end position="1170"/>
    </location>
</feature>
<keyword evidence="8 11" id="KW-0472">Membrane</keyword>
<dbReference type="PROSITE" id="PS51371">
    <property type="entry name" value="CBS"/>
    <property type="match status" value="1"/>
</dbReference>
<feature type="transmembrane region" description="Helical" evidence="11">
    <location>
        <begin position="396"/>
        <end position="416"/>
    </location>
</feature>
<feature type="transmembrane region" description="Helical" evidence="11">
    <location>
        <begin position="46"/>
        <end position="66"/>
    </location>
</feature>
<reference evidence="15" key="1">
    <citation type="submission" date="2011-02" db="EMBL/GenBank/DDBJ databases">
        <title>The Genome Sequence of Capsaspora owczarzaki ATCC 30864.</title>
        <authorList>
            <person name="Russ C."/>
            <person name="Cuomo C."/>
            <person name="Burger G."/>
            <person name="Gray M.W."/>
            <person name="Holland P.W.H."/>
            <person name="King N."/>
            <person name="Lang F.B.F."/>
            <person name="Roger A.J."/>
            <person name="Ruiz-Trillo I."/>
            <person name="Young S.K."/>
            <person name="Zeng Q."/>
            <person name="Gargeya S."/>
            <person name="Alvarado L."/>
            <person name="Berlin A."/>
            <person name="Chapman S.B."/>
            <person name="Chen Z."/>
            <person name="Freedman E."/>
            <person name="Gellesch M."/>
            <person name="Goldberg J."/>
            <person name="Griggs A."/>
            <person name="Gujja S."/>
            <person name="Heilman E."/>
            <person name="Heiman D."/>
            <person name="Howarth C."/>
            <person name="Mehta T."/>
            <person name="Neiman D."/>
            <person name="Pearson M."/>
            <person name="Roberts A."/>
            <person name="Saif S."/>
            <person name="Shea T."/>
            <person name="Shenoy N."/>
            <person name="Sisk P."/>
            <person name="Stolte C."/>
            <person name="Sykes S."/>
            <person name="White J."/>
            <person name="Yandava C."/>
            <person name="Haas B."/>
            <person name="Nusbaum C."/>
            <person name="Birren B."/>
        </authorList>
    </citation>
    <scope>NUCLEOTIDE SEQUENCE</scope>
    <source>
        <strain evidence="15">ATCC 30864</strain>
    </source>
</reference>
<feature type="transmembrane region" description="Helical" evidence="11">
    <location>
        <begin position="125"/>
        <end position="149"/>
    </location>
</feature>
<feature type="region of interest" description="Disordered" evidence="12">
    <location>
        <begin position="975"/>
        <end position="996"/>
    </location>
</feature>
<comment type="caution">
    <text evidence="11">Lacks conserved residue(s) required for the propagation of feature annotation.</text>
</comment>
<evidence type="ECO:0000256" key="11">
    <source>
        <dbReference type="RuleBase" id="RU361221"/>
    </source>
</evidence>
<dbReference type="AlphaFoldDB" id="A0A0D2WIL7"/>
<keyword evidence="9 11" id="KW-0868">Chloride</keyword>
<evidence type="ECO:0000256" key="6">
    <source>
        <dbReference type="ARBA" id="ARBA00023065"/>
    </source>
</evidence>
<keyword evidence="3 11" id="KW-0812">Transmembrane</keyword>
<feature type="compositionally biased region" description="Polar residues" evidence="12">
    <location>
        <begin position="975"/>
        <end position="991"/>
    </location>
</feature>
<dbReference type="GO" id="GO:0005765">
    <property type="term" value="C:lysosomal membrane"/>
    <property type="evidence" value="ECO:0007669"/>
    <property type="project" value="TreeGrafter"/>
</dbReference>
<feature type="transmembrane region" description="Helical" evidence="11">
    <location>
        <begin position="635"/>
        <end position="653"/>
    </location>
</feature>